<feature type="domain" description="Phosphoribulokinase/uridine kinase" evidence="1">
    <location>
        <begin position="22"/>
        <end position="158"/>
    </location>
</feature>
<dbReference type="NCBIfam" id="NF006746">
    <property type="entry name" value="PRK09270.1-5"/>
    <property type="match status" value="1"/>
</dbReference>
<dbReference type="Gene3D" id="3.40.50.300">
    <property type="entry name" value="P-loop containing nucleotide triphosphate hydrolases"/>
    <property type="match status" value="1"/>
</dbReference>
<comment type="caution">
    <text evidence="2">The sequence shown here is derived from an EMBL/GenBank/DDBJ whole genome shotgun (WGS) entry which is preliminary data.</text>
</comment>
<dbReference type="InterPro" id="IPR027417">
    <property type="entry name" value="P-loop_NTPase"/>
</dbReference>
<proteinExistence type="predicted"/>
<evidence type="ECO:0000259" key="1">
    <source>
        <dbReference type="Pfam" id="PF00485"/>
    </source>
</evidence>
<dbReference type="PANTHER" id="PTHR10285">
    <property type="entry name" value="URIDINE KINASE"/>
    <property type="match status" value="1"/>
</dbReference>
<keyword evidence="2" id="KW-0418">Kinase</keyword>
<dbReference type="EMBL" id="JBHUIR010000006">
    <property type="protein sequence ID" value="MFD2258455.1"/>
    <property type="molecule type" value="Genomic_DNA"/>
</dbReference>
<sequence>MNAEELATALLNQAQGRGRFVAAIAGPPAAGKSTLAETLHGILTGRGERVAVLGMDGFHYDNALLDRWGLLGRKGAPETFDFPGFRVALERIREGADHVAVPVFDRSMELARAGAAIITRDTRIVIVEGNYLLLDEAPWDSLDPLFDFSIYLDVPEAVLERRLEERWKLHPNGRDKIDGNDLPNARRVATHRKTADLVIRLPDSTPP</sequence>
<keyword evidence="3" id="KW-1185">Reference proteome</keyword>
<dbReference type="SUPFAM" id="SSF52540">
    <property type="entry name" value="P-loop containing nucleoside triphosphate hydrolases"/>
    <property type="match status" value="1"/>
</dbReference>
<dbReference type="GO" id="GO:0016301">
    <property type="term" value="F:kinase activity"/>
    <property type="evidence" value="ECO:0007669"/>
    <property type="project" value="UniProtKB-KW"/>
</dbReference>
<gene>
    <name evidence="2" type="ORF">ACFSMZ_01560</name>
</gene>
<dbReference type="Pfam" id="PF00485">
    <property type="entry name" value="PRK"/>
    <property type="match status" value="1"/>
</dbReference>
<evidence type="ECO:0000313" key="3">
    <source>
        <dbReference type="Proteomes" id="UP001597373"/>
    </source>
</evidence>
<reference evidence="3" key="1">
    <citation type="journal article" date="2019" name="Int. J. Syst. Evol. Microbiol.">
        <title>The Global Catalogue of Microorganisms (GCM) 10K type strain sequencing project: providing services to taxonomists for standard genome sequencing and annotation.</title>
        <authorList>
            <consortium name="The Broad Institute Genomics Platform"/>
            <consortium name="The Broad Institute Genome Sequencing Center for Infectious Disease"/>
            <person name="Wu L."/>
            <person name="Ma J."/>
        </authorList>
    </citation>
    <scope>NUCLEOTIDE SEQUENCE [LARGE SCALE GENOMIC DNA]</scope>
    <source>
        <strain evidence="3">KCTC 23707</strain>
    </source>
</reference>
<accession>A0ABW5DCU0</accession>
<dbReference type="InterPro" id="IPR006083">
    <property type="entry name" value="PRK/URK"/>
</dbReference>
<keyword evidence="2" id="KW-0808">Transferase</keyword>
<evidence type="ECO:0000313" key="2">
    <source>
        <dbReference type="EMBL" id="MFD2258455.1"/>
    </source>
</evidence>
<dbReference type="Proteomes" id="UP001597373">
    <property type="component" value="Unassembled WGS sequence"/>
</dbReference>
<dbReference type="RefSeq" id="WP_165277176.1">
    <property type="nucleotide sequence ID" value="NZ_BAABGS010000016.1"/>
</dbReference>
<organism evidence="2 3">
    <name type="scientific">Chelativorans composti</name>
    <dbReference type="NCBI Taxonomy" id="768533"/>
    <lineage>
        <taxon>Bacteria</taxon>
        <taxon>Pseudomonadati</taxon>
        <taxon>Pseudomonadota</taxon>
        <taxon>Alphaproteobacteria</taxon>
        <taxon>Hyphomicrobiales</taxon>
        <taxon>Phyllobacteriaceae</taxon>
        <taxon>Chelativorans</taxon>
    </lineage>
</organism>
<name>A0ABW5DCU0_9HYPH</name>
<protein>
    <submittedName>
        <fullName evidence="2">Nucleoside/nucleotide kinase family protein</fullName>
    </submittedName>
</protein>